<organism evidence="1 2">
    <name type="scientific">Ambispora leptoticha</name>
    <dbReference type="NCBI Taxonomy" id="144679"/>
    <lineage>
        <taxon>Eukaryota</taxon>
        <taxon>Fungi</taxon>
        <taxon>Fungi incertae sedis</taxon>
        <taxon>Mucoromycota</taxon>
        <taxon>Glomeromycotina</taxon>
        <taxon>Glomeromycetes</taxon>
        <taxon>Archaeosporales</taxon>
        <taxon>Ambisporaceae</taxon>
        <taxon>Ambispora</taxon>
    </lineage>
</organism>
<sequence>DQTGKNEQAKKKVLSYYQSIAPTNDLDRTMDLLTIYYTYRRVKNATPTFASEVISDYNQKWEKFFSQYREEPFPVFPPT</sequence>
<keyword evidence="2" id="KW-1185">Reference proteome</keyword>
<reference evidence="1" key="1">
    <citation type="submission" date="2021-06" db="EMBL/GenBank/DDBJ databases">
        <authorList>
            <person name="Kallberg Y."/>
            <person name="Tangrot J."/>
            <person name="Rosling A."/>
        </authorList>
    </citation>
    <scope>NUCLEOTIDE SEQUENCE</scope>
    <source>
        <strain evidence="1">FL130A</strain>
    </source>
</reference>
<protein>
    <submittedName>
        <fullName evidence="1">9714_t:CDS:1</fullName>
    </submittedName>
</protein>
<dbReference type="EMBL" id="CAJVPS010058108">
    <property type="protein sequence ID" value="CAG8779702.1"/>
    <property type="molecule type" value="Genomic_DNA"/>
</dbReference>
<accession>A0A9N9P2Z5</accession>
<comment type="caution">
    <text evidence="1">The sequence shown here is derived from an EMBL/GenBank/DDBJ whole genome shotgun (WGS) entry which is preliminary data.</text>
</comment>
<evidence type="ECO:0000313" key="2">
    <source>
        <dbReference type="Proteomes" id="UP000789508"/>
    </source>
</evidence>
<feature type="non-terminal residue" evidence="1">
    <location>
        <position position="79"/>
    </location>
</feature>
<name>A0A9N9P2Z5_9GLOM</name>
<evidence type="ECO:0000313" key="1">
    <source>
        <dbReference type="EMBL" id="CAG8779702.1"/>
    </source>
</evidence>
<proteinExistence type="predicted"/>
<feature type="non-terminal residue" evidence="1">
    <location>
        <position position="1"/>
    </location>
</feature>
<dbReference type="AlphaFoldDB" id="A0A9N9P2Z5"/>
<dbReference type="Proteomes" id="UP000789508">
    <property type="component" value="Unassembled WGS sequence"/>
</dbReference>
<gene>
    <name evidence="1" type="ORF">ALEPTO_LOCUS14609</name>
</gene>